<feature type="transmembrane region" description="Helical" evidence="2">
    <location>
        <begin position="138"/>
        <end position="161"/>
    </location>
</feature>
<keyword evidence="2" id="KW-1133">Transmembrane helix</keyword>
<accession>A0A1Y1ZXP2</accession>
<feature type="domain" description="Rhodopsin" evidence="3">
    <location>
        <begin position="43"/>
        <end position="276"/>
    </location>
</feature>
<feature type="compositionally biased region" description="Polar residues" evidence="1">
    <location>
        <begin position="318"/>
        <end position="352"/>
    </location>
</feature>
<reference evidence="4 5" key="1">
    <citation type="submission" date="2016-07" db="EMBL/GenBank/DDBJ databases">
        <title>Pervasive Adenine N6-methylation of Active Genes in Fungi.</title>
        <authorList>
            <consortium name="DOE Joint Genome Institute"/>
            <person name="Mondo S.J."/>
            <person name="Dannebaum R.O."/>
            <person name="Kuo R.C."/>
            <person name="Labutti K."/>
            <person name="Haridas S."/>
            <person name="Kuo A."/>
            <person name="Salamov A."/>
            <person name="Ahrendt S.R."/>
            <person name="Lipzen A."/>
            <person name="Sullivan W."/>
            <person name="Andreopoulos W.B."/>
            <person name="Clum A."/>
            <person name="Lindquist E."/>
            <person name="Daum C."/>
            <person name="Ramamoorthy G.K."/>
            <person name="Gryganskyi A."/>
            <person name="Culley D."/>
            <person name="Magnuson J.K."/>
            <person name="James T.Y."/>
            <person name="O'Malley M.A."/>
            <person name="Stajich J.E."/>
            <person name="Spatafora J.W."/>
            <person name="Visel A."/>
            <person name="Grigoriev I.V."/>
        </authorList>
    </citation>
    <scope>NUCLEOTIDE SEQUENCE [LARGE SCALE GENOMIC DNA]</scope>
    <source>
        <strain evidence="4 5">CBS 115471</strain>
    </source>
</reference>
<protein>
    <recommendedName>
        <fullName evidence="3">Rhodopsin domain-containing protein</fullName>
    </recommendedName>
</protein>
<feature type="transmembrane region" description="Helical" evidence="2">
    <location>
        <begin position="247"/>
        <end position="268"/>
    </location>
</feature>
<dbReference type="InterPro" id="IPR049326">
    <property type="entry name" value="Rhodopsin_dom_fungi"/>
</dbReference>
<feature type="compositionally biased region" description="Basic and acidic residues" evidence="1">
    <location>
        <begin position="385"/>
        <end position="405"/>
    </location>
</feature>
<evidence type="ECO:0000313" key="5">
    <source>
        <dbReference type="Proteomes" id="UP000193144"/>
    </source>
</evidence>
<dbReference type="PANTHER" id="PTHR39614:SF2">
    <property type="entry name" value="INTEGRAL MEMBRANE PROTEIN"/>
    <property type="match status" value="1"/>
</dbReference>
<dbReference type="PANTHER" id="PTHR39614">
    <property type="entry name" value="INTEGRAL MEMBRANE PROTEIN"/>
    <property type="match status" value="1"/>
</dbReference>
<evidence type="ECO:0000256" key="1">
    <source>
        <dbReference type="SAM" id="MobiDB-lite"/>
    </source>
</evidence>
<dbReference type="Proteomes" id="UP000193144">
    <property type="component" value="Unassembled WGS sequence"/>
</dbReference>
<feature type="transmembrane region" description="Helical" evidence="2">
    <location>
        <begin position="214"/>
        <end position="235"/>
    </location>
</feature>
<proteinExistence type="predicted"/>
<keyword evidence="2" id="KW-0472">Membrane</keyword>
<keyword evidence="2" id="KW-0812">Transmembrane</keyword>
<dbReference type="AlphaFoldDB" id="A0A1Y1ZXP2"/>
<feature type="region of interest" description="Disordered" evidence="1">
    <location>
        <begin position="295"/>
        <end position="405"/>
    </location>
</feature>
<dbReference type="OrthoDB" id="3918601at2759"/>
<keyword evidence="5" id="KW-1185">Reference proteome</keyword>
<name>A0A1Y1ZXP2_9PLEO</name>
<evidence type="ECO:0000256" key="2">
    <source>
        <dbReference type="SAM" id="Phobius"/>
    </source>
</evidence>
<sequence length="405" mass="44745">MDPSSMAPGARHRFAPITADNISGYLWVTTVLCLIYSFLIILARWHIKWKLYGLDDHAATLATFFQLAAAIPTFVALSSGLGQAEHLLDASQLQAAGEAIFAAEILAVASLATAKASVAALMLRLFTRDLEITRKPWLLCNGTLIIIIAWGFGGIVALSVGCQPSGFLLGHCDDQLTRWRILVSVDIFIEILLVMLPVIFIWNIQMKRYIKFQVIIAFGLRFPVVAFAFVHLHFISDYDTGPNMSQTTISALVFLQIELFWALLSATIPTLKAFMKSFNSGFGMEIDLDGYGSVSGHGQSGRDDLRSYRMRPLRPNPRYSTVTSKISAKFRQTNDGGDTASTHSQLATSSIRPDNVRTETSIYHPASKNRGPSSVESDGGSQEMIIKREVQWTVWHEDGKPSPED</sequence>
<comment type="caution">
    <text evidence="4">The sequence shown here is derived from an EMBL/GenBank/DDBJ whole genome shotgun (WGS) entry which is preliminary data.</text>
</comment>
<dbReference type="EMBL" id="MCFA01000028">
    <property type="protein sequence ID" value="ORY15013.1"/>
    <property type="molecule type" value="Genomic_DNA"/>
</dbReference>
<feature type="transmembrane region" description="Helical" evidence="2">
    <location>
        <begin position="59"/>
        <end position="79"/>
    </location>
</feature>
<dbReference type="STRING" id="1231657.A0A1Y1ZXP2"/>
<organism evidence="4 5">
    <name type="scientific">Clohesyomyces aquaticus</name>
    <dbReference type="NCBI Taxonomy" id="1231657"/>
    <lineage>
        <taxon>Eukaryota</taxon>
        <taxon>Fungi</taxon>
        <taxon>Dikarya</taxon>
        <taxon>Ascomycota</taxon>
        <taxon>Pezizomycotina</taxon>
        <taxon>Dothideomycetes</taxon>
        <taxon>Pleosporomycetidae</taxon>
        <taxon>Pleosporales</taxon>
        <taxon>Lindgomycetaceae</taxon>
        <taxon>Clohesyomyces</taxon>
    </lineage>
</organism>
<feature type="compositionally biased region" description="Polar residues" evidence="1">
    <location>
        <begin position="370"/>
        <end position="380"/>
    </location>
</feature>
<feature type="transmembrane region" description="Helical" evidence="2">
    <location>
        <begin position="25"/>
        <end position="47"/>
    </location>
</feature>
<dbReference type="Pfam" id="PF20684">
    <property type="entry name" value="Fung_rhodopsin"/>
    <property type="match status" value="1"/>
</dbReference>
<gene>
    <name evidence="4" type="ORF">BCR34DRAFT_533475</name>
</gene>
<evidence type="ECO:0000259" key="3">
    <source>
        <dbReference type="Pfam" id="PF20684"/>
    </source>
</evidence>
<feature type="transmembrane region" description="Helical" evidence="2">
    <location>
        <begin position="181"/>
        <end position="202"/>
    </location>
</feature>
<evidence type="ECO:0000313" key="4">
    <source>
        <dbReference type="EMBL" id="ORY15013.1"/>
    </source>
</evidence>